<protein>
    <submittedName>
        <fullName evidence="1">Uncharacterized protein</fullName>
    </submittedName>
</protein>
<dbReference type="AlphaFoldDB" id="A0A175YGQ4"/>
<reference evidence="1" key="1">
    <citation type="journal article" date="2016" name="Nat. Genet.">
        <title>A high-quality carrot genome assembly provides new insights into carotenoid accumulation and asterid genome evolution.</title>
        <authorList>
            <person name="Iorizzo M."/>
            <person name="Ellison S."/>
            <person name="Senalik D."/>
            <person name="Zeng P."/>
            <person name="Satapoomin P."/>
            <person name="Huang J."/>
            <person name="Bowman M."/>
            <person name="Iovene M."/>
            <person name="Sanseverino W."/>
            <person name="Cavagnaro P."/>
            <person name="Yildiz M."/>
            <person name="Macko-Podgorni A."/>
            <person name="Moranska E."/>
            <person name="Grzebelus E."/>
            <person name="Grzebelus D."/>
            <person name="Ashrafi H."/>
            <person name="Zheng Z."/>
            <person name="Cheng S."/>
            <person name="Spooner D."/>
            <person name="Van Deynze A."/>
            <person name="Simon P."/>
        </authorList>
    </citation>
    <scope>NUCLEOTIDE SEQUENCE [LARGE SCALE GENOMIC DNA]</scope>
    <source>
        <tissue evidence="1">Leaf</tissue>
    </source>
</reference>
<dbReference type="EMBL" id="LNRQ01000009">
    <property type="protein sequence ID" value="KZM82002.1"/>
    <property type="molecule type" value="Genomic_DNA"/>
</dbReference>
<accession>A0A175YGQ4</accession>
<proteinExistence type="predicted"/>
<keyword evidence="3" id="KW-1185">Reference proteome</keyword>
<evidence type="ECO:0000313" key="3">
    <source>
        <dbReference type="Proteomes" id="UP000077755"/>
    </source>
</evidence>
<evidence type="ECO:0000313" key="2">
    <source>
        <dbReference type="EMBL" id="WOH14597.1"/>
    </source>
</evidence>
<organism evidence="1">
    <name type="scientific">Daucus carota subsp. sativus</name>
    <name type="common">Carrot</name>
    <dbReference type="NCBI Taxonomy" id="79200"/>
    <lineage>
        <taxon>Eukaryota</taxon>
        <taxon>Viridiplantae</taxon>
        <taxon>Streptophyta</taxon>
        <taxon>Embryophyta</taxon>
        <taxon>Tracheophyta</taxon>
        <taxon>Spermatophyta</taxon>
        <taxon>Magnoliopsida</taxon>
        <taxon>eudicotyledons</taxon>
        <taxon>Gunneridae</taxon>
        <taxon>Pentapetalae</taxon>
        <taxon>asterids</taxon>
        <taxon>campanulids</taxon>
        <taxon>Apiales</taxon>
        <taxon>Apiaceae</taxon>
        <taxon>Apioideae</taxon>
        <taxon>Scandiceae</taxon>
        <taxon>Daucinae</taxon>
        <taxon>Daucus</taxon>
        <taxon>Daucus sect. Daucus</taxon>
    </lineage>
</organism>
<name>A0A175YGQ4_DAUCS</name>
<dbReference type="Gramene" id="KZM82002">
    <property type="protein sequence ID" value="KZM82002"/>
    <property type="gene ID" value="DCAR_029615"/>
</dbReference>
<dbReference type="Proteomes" id="UP000077755">
    <property type="component" value="Chromosome 9"/>
</dbReference>
<sequence>MGKAIIPEVYNLSAADEDEDNGMVDNSDAESGYQQELANEDVQGIIHGHSLLCDMFE</sequence>
<evidence type="ECO:0000313" key="1">
    <source>
        <dbReference type="EMBL" id="KZM82002.1"/>
    </source>
</evidence>
<dbReference type="EMBL" id="CP093351">
    <property type="protein sequence ID" value="WOH14597.1"/>
    <property type="molecule type" value="Genomic_DNA"/>
</dbReference>
<gene>
    <name evidence="1" type="ORF">DCAR_029615</name>
    <name evidence="2" type="ORF">DCAR_0934117</name>
</gene>
<reference evidence="2" key="2">
    <citation type="submission" date="2022-03" db="EMBL/GenBank/DDBJ databases">
        <title>Draft title - Genomic analysis of global carrot germplasm unveils the trajectory of domestication and the origin of high carotenoid orange carrot.</title>
        <authorList>
            <person name="Iorizzo M."/>
            <person name="Ellison S."/>
            <person name="Senalik D."/>
            <person name="Macko-Podgorni A."/>
            <person name="Grzebelus D."/>
            <person name="Bostan H."/>
            <person name="Rolling W."/>
            <person name="Curaba J."/>
            <person name="Simon P."/>
        </authorList>
    </citation>
    <scope>NUCLEOTIDE SEQUENCE</scope>
    <source>
        <tissue evidence="2">Leaf</tissue>
    </source>
</reference>